<dbReference type="Pfam" id="PF02618">
    <property type="entry name" value="YceG"/>
    <property type="match status" value="1"/>
</dbReference>
<accession>A0A1F5ZR96</accession>
<evidence type="ECO:0000256" key="5">
    <source>
        <dbReference type="ARBA" id="ARBA00023239"/>
    </source>
</evidence>
<dbReference type="PANTHER" id="PTHR30518:SF2">
    <property type="entry name" value="ENDOLYTIC MUREIN TRANSGLYCOSYLASE"/>
    <property type="match status" value="1"/>
</dbReference>
<dbReference type="GO" id="GO:0071555">
    <property type="term" value="P:cell wall organization"/>
    <property type="evidence" value="ECO:0007669"/>
    <property type="project" value="UniProtKB-KW"/>
</dbReference>
<dbReference type="Gene3D" id="3.30.160.60">
    <property type="entry name" value="Classic Zinc Finger"/>
    <property type="match status" value="1"/>
</dbReference>
<evidence type="ECO:0000256" key="2">
    <source>
        <dbReference type="ARBA" id="ARBA00022692"/>
    </source>
</evidence>
<evidence type="ECO:0000256" key="3">
    <source>
        <dbReference type="ARBA" id="ARBA00022989"/>
    </source>
</evidence>
<keyword evidence="2" id="KW-0812">Transmembrane</keyword>
<evidence type="ECO:0000256" key="4">
    <source>
        <dbReference type="ARBA" id="ARBA00023136"/>
    </source>
</evidence>
<keyword evidence="5" id="KW-0456">Lyase</keyword>
<proteinExistence type="predicted"/>
<keyword evidence="3" id="KW-1133">Transmembrane helix</keyword>
<dbReference type="NCBIfam" id="TIGR00247">
    <property type="entry name" value="endolytic transglycosylase MltG"/>
    <property type="match status" value="1"/>
</dbReference>
<protein>
    <recommendedName>
        <fullName evidence="9">Endolytic murein transglycosylase</fullName>
    </recommendedName>
</protein>
<dbReference type="InterPro" id="IPR003770">
    <property type="entry name" value="MLTG-like"/>
</dbReference>
<keyword evidence="6" id="KW-0961">Cell wall biogenesis/degradation</keyword>
<keyword evidence="1" id="KW-1003">Cell membrane</keyword>
<dbReference type="GO" id="GO:0016829">
    <property type="term" value="F:lyase activity"/>
    <property type="evidence" value="ECO:0007669"/>
    <property type="project" value="UniProtKB-KW"/>
</dbReference>
<gene>
    <name evidence="7" type="ORF">A2773_02035</name>
</gene>
<keyword evidence="4" id="KW-0472">Membrane</keyword>
<dbReference type="EMBL" id="MFJE01000006">
    <property type="protein sequence ID" value="OGG15020.1"/>
    <property type="molecule type" value="Genomic_DNA"/>
</dbReference>
<dbReference type="PANTHER" id="PTHR30518">
    <property type="entry name" value="ENDOLYTIC MUREIN TRANSGLYCOSYLASE"/>
    <property type="match status" value="1"/>
</dbReference>
<evidence type="ECO:0000313" key="8">
    <source>
        <dbReference type="Proteomes" id="UP000177383"/>
    </source>
</evidence>
<comment type="caution">
    <text evidence="7">The sequence shown here is derived from an EMBL/GenBank/DDBJ whole genome shotgun (WGS) entry which is preliminary data.</text>
</comment>
<evidence type="ECO:0000313" key="7">
    <source>
        <dbReference type="EMBL" id="OGG15020.1"/>
    </source>
</evidence>
<evidence type="ECO:0000256" key="6">
    <source>
        <dbReference type="ARBA" id="ARBA00023316"/>
    </source>
</evidence>
<evidence type="ECO:0008006" key="9">
    <source>
        <dbReference type="Google" id="ProtNLM"/>
    </source>
</evidence>
<evidence type="ECO:0000256" key="1">
    <source>
        <dbReference type="ARBA" id="ARBA00022475"/>
    </source>
</evidence>
<reference evidence="7 8" key="1">
    <citation type="journal article" date="2016" name="Nat. Commun.">
        <title>Thousands of microbial genomes shed light on interconnected biogeochemical processes in an aquifer system.</title>
        <authorList>
            <person name="Anantharaman K."/>
            <person name="Brown C.T."/>
            <person name="Hug L.A."/>
            <person name="Sharon I."/>
            <person name="Castelle C.J."/>
            <person name="Probst A.J."/>
            <person name="Thomas B.C."/>
            <person name="Singh A."/>
            <person name="Wilkins M.J."/>
            <person name="Karaoz U."/>
            <person name="Brodie E.L."/>
            <person name="Williams K.H."/>
            <person name="Hubbard S.S."/>
            <person name="Banfield J.F."/>
        </authorList>
    </citation>
    <scope>NUCLEOTIDE SEQUENCE [LARGE SCALE GENOMIC DNA]</scope>
</reference>
<dbReference type="STRING" id="1798375.A2773_02035"/>
<dbReference type="CDD" id="cd08010">
    <property type="entry name" value="MltG_like"/>
    <property type="match status" value="1"/>
</dbReference>
<dbReference type="Proteomes" id="UP000177383">
    <property type="component" value="Unassembled WGS sequence"/>
</dbReference>
<name>A0A1F5ZR96_9BACT</name>
<dbReference type="AlphaFoldDB" id="A0A1F5ZR96"/>
<organism evidence="7 8">
    <name type="scientific">Candidatus Gottesmanbacteria bacterium RIFCSPHIGHO2_01_FULL_39_10</name>
    <dbReference type="NCBI Taxonomy" id="1798375"/>
    <lineage>
        <taxon>Bacteria</taxon>
        <taxon>Candidatus Gottesmaniibacteriota</taxon>
    </lineage>
</organism>
<sequence>MDMETVANNLTHGTLDVWITTLEGWRNEEIATTLSQALGIPEVEFLKVAEIGYMFPDTYLLPKEASAGAAAKLFRDNFQAKVTPAILDKAKQHGLTTEELIIIASLVEREARHTDDRPIVASVILNRLEEKMKLDIDATVQYVLGYQTSEKSWWKQNLTLEDLKIDSPYNTYTNSGLPPTPIANPGLASIVAVVDAPKTDYLYYVSDKVGRIHPARTVEEHNRNVAKYID</sequence>